<accession>A0A2H4VE50</accession>
<dbReference type="RefSeq" id="WP_100906345.1">
    <property type="nucleotide sequence ID" value="NZ_CP017766.1"/>
</dbReference>
<proteinExistence type="predicted"/>
<dbReference type="AlphaFoldDB" id="A0A2H4VE50"/>
<dbReference type="Proteomes" id="UP000232806">
    <property type="component" value="Chromosome"/>
</dbReference>
<gene>
    <name evidence="1" type="ORF">BK007_10300</name>
</gene>
<name>A0A2H4VE50_9EURY</name>
<sequence>MILAVLVMVIMVLQVMLKLVFEDTGSGYVPVKQKLVDMEMEKASAQVKMIGSVPEILIGVLRVNMKAVAPVKLKLVLMVTKIKFSQGMMKAVALGKEIKHGWEMKINNVLVHLK</sequence>
<evidence type="ECO:0000313" key="2">
    <source>
        <dbReference type="Proteomes" id="UP000232806"/>
    </source>
</evidence>
<protein>
    <submittedName>
        <fullName evidence="1">Uncharacterized protein</fullName>
    </submittedName>
</protein>
<reference evidence="1 2" key="1">
    <citation type="submission" date="2016-10" db="EMBL/GenBank/DDBJ databases">
        <title>Comparative genomics between deep and shallow subseafloor isolates.</title>
        <authorList>
            <person name="Ishii S."/>
            <person name="Miller J.R."/>
            <person name="Sutton G."/>
            <person name="Suzuki S."/>
            <person name="Methe B."/>
            <person name="Inagaki F."/>
            <person name="Imachi H."/>
        </authorList>
    </citation>
    <scope>NUCLEOTIDE SEQUENCE [LARGE SCALE GENOMIC DNA]</scope>
    <source>
        <strain evidence="1 2">MO-MB1</strain>
    </source>
</reference>
<organism evidence="1 2">
    <name type="scientific">Methanobacterium subterraneum</name>
    <dbReference type="NCBI Taxonomy" id="59277"/>
    <lineage>
        <taxon>Archaea</taxon>
        <taxon>Methanobacteriati</taxon>
        <taxon>Methanobacteriota</taxon>
        <taxon>Methanomada group</taxon>
        <taxon>Methanobacteria</taxon>
        <taxon>Methanobacteriales</taxon>
        <taxon>Methanobacteriaceae</taxon>
        <taxon>Methanobacterium</taxon>
    </lineage>
</organism>
<evidence type="ECO:0000313" key="1">
    <source>
        <dbReference type="EMBL" id="AUB56367.1"/>
    </source>
</evidence>
<dbReference type="EMBL" id="CP017766">
    <property type="protein sequence ID" value="AUB56367.1"/>
    <property type="molecule type" value="Genomic_DNA"/>
</dbReference>
<dbReference type="GeneID" id="35121998"/>